<gene>
    <name evidence="1" type="ORF">BZL30_1240</name>
</gene>
<organism evidence="1 2">
    <name type="scientific">Mycobacterium kansasii</name>
    <dbReference type="NCBI Taxonomy" id="1768"/>
    <lineage>
        <taxon>Bacteria</taxon>
        <taxon>Bacillati</taxon>
        <taxon>Actinomycetota</taxon>
        <taxon>Actinomycetes</taxon>
        <taxon>Mycobacteriales</taxon>
        <taxon>Mycobacteriaceae</taxon>
        <taxon>Mycobacterium</taxon>
    </lineage>
</organism>
<accession>A0A1V3XR53</accession>
<dbReference type="AlphaFoldDB" id="A0A1V3XR53"/>
<proteinExistence type="predicted"/>
<protein>
    <submittedName>
        <fullName evidence="1">Uncharacterized protein</fullName>
    </submittedName>
</protein>
<reference evidence="1 2" key="1">
    <citation type="submission" date="2017-02" db="EMBL/GenBank/DDBJ databases">
        <title>Complete genome sequences of Mycobacterium kansasii strains isolated from rhesus macaques.</title>
        <authorList>
            <person name="Panda A."/>
            <person name="Nagaraj S."/>
            <person name="Zhao X."/>
            <person name="Tettelin H."/>
            <person name="Detolla L.J."/>
        </authorList>
    </citation>
    <scope>NUCLEOTIDE SEQUENCE [LARGE SCALE GENOMIC DNA]</scope>
    <source>
        <strain evidence="1 2">11-3813</strain>
    </source>
</reference>
<dbReference type="EMBL" id="MVBM01000001">
    <property type="protein sequence ID" value="OOK81558.1"/>
    <property type="molecule type" value="Genomic_DNA"/>
</dbReference>
<sequence length="38" mass="4420">MLPHCLSGVEPTRWLSDPLWCTRKRRDRSQSLSPAAMH</sequence>
<evidence type="ECO:0000313" key="2">
    <source>
        <dbReference type="Proteomes" id="UP000189229"/>
    </source>
</evidence>
<comment type="caution">
    <text evidence="1">The sequence shown here is derived from an EMBL/GenBank/DDBJ whole genome shotgun (WGS) entry which is preliminary data.</text>
</comment>
<dbReference type="Proteomes" id="UP000189229">
    <property type="component" value="Unassembled WGS sequence"/>
</dbReference>
<name>A0A1V3XR53_MYCKA</name>
<evidence type="ECO:0000313" key="1">
    <source>
        <dbReference type="EMBL" id="OOK81558.1"/>
    </source>
</evidence>